<accession>A0A9E6P2Q3</accession>
<name>A0A9E6P2Q3_9PSED</name>
<organism evidence="1 2">
    <name type="scientific">Pseudomonas hamedanensis</name>
    <dbReference type="NCBI Taxonomy" id="2745504"/>
    <lineage>
        <taxon>Bacteria</taxon>
        <taxon>Pseudomonadati</taxon>
        <taxon>Pseudomonadota</taxon>
        <taxon>Gammaproteobacteria</taxon>
        <taxon>Pseudomonadales</taxon>
        <taxon>Pseudomonadaceae</taxon>
        <taxon>Pseudomonas</taxon>
    </lineage>
</organism>
<evidence type="ECO:0000313" key="2">
    <source>
        <dbReference type="Proteomes" id="UP000631521"/>
    </source>
</evidence>
<reference evidence="1 2" key="2">
    <citation type="journal article" date="2021" name="Microorganisms">
        <title>The Ever-Expanding Pseudomonas Genus: Description of 43 New Species and Partition of the Pseudomonas putida Group.</title>
        <authorList>
            <person name="Girard L."/>
            <person name="Lood C."/>
            <person name="Hofte M."/>
            <person name="Vandamme P."/>
            <person name="Rokni-Zadeh H."/>
            <person name="van Noort V."/>
            <person name="Lavigne R."/>
            <person name="De Mot R."/>
        </authorList>
    </citation>
    <scope>NUCLEOTIDE SEQUENCE [LARGE SCALE GENOMIC DNA]</scope>
    <source>
        <strain evidence="1 2">SWRI65</strain>
    </source>
</reference>
<evidence type="ECO:0000313" key="1">
    <source>
        <dbReference type="EMBL" id="QXI18451.1"/>
    </source>
</evidence>
<protein>
    <submittedName>
        <fullName evidence="1">Uncharacterized protein</fullName>
    </submittedName>
</protein>
<dbReference type="KEGG" id="phv:HU739_005520"/>
<dbReference type="Proteomes" id="UP000631521">
    <property type="component" value="Chromosome"/>
</dbReference>
<dbReference type="AlphaFoldDB" id="A0A9E6P2Q3"/>
<dbReference type="EMBL" id="CP077091">
    <property type="protein sequence ID" value="QXI18451.1"/>
    <property type="molecule type" value="Genomic_DNA"/>
</dbReference>
<keyword evidence="2" id="KW-1185">Reference proteome</keyword>
<gene>
    <name evidence="1" type="ORF">HU739_005520</name>
</gene>
<reference evidence="1 2" key="1">
    <citation type="journal article" date="2020" name="Microorganisms">
        <title>Reliable Identification of Environmental Pseudomonas Isolates Using the rpoD Gene.</title>
        <authorList>
            <consortium name="The Broad Institute Genome Sequencing Platform"/>
            <person name="Girard L."/>
            <person name="Lood C."/>
            <person name="Rokni-Zadeh H."/>
            <person name="van Noort V."/>
            <person name="Lavigne R."/>
            <person name="De Mot R."/>
        </authorList>
    </citation>
    <scope>NUCLEOTIDE SEQUENCE [LARGE SCALE GENOMIC DNA]</scope>
    <source>
        <strain evidence="1 2">SWRI65</strain>
    </source>
</reference>
<dbReference type="RefSeq" id="WP_202884247.1">
    <property type="nucleotide sequence ID" value="NZ_CP077091.1"/>
</dbReference>
<proteinExistence type="predicted"/>
<sequence>MKKRSRANLRELKRAHHIKDYASKKSTSRGLIYYQKTIQPPFPIEKSQYKNLQTRHISSPNSRSEYKMTTNYWLVGATWGGSKDVLPKFLQRGYWYCWDANKFENKEAGVGNSIKNQQERFTHVKTDDRIAVKRLLGKGSSEMAILAIGKVKDVDISEWRIYVDWIISDIKDRNVPLRGCAASIHGPFSKLGKDEEWISKNILHLKRTTQ</sequence>